<dbReference type="CDD" id="cd00198">
    <property type="entry name" value="vWFA"/>
    <property type="match status" value="1"/>
</dbReference>
<dbReference type="SMART" id="SM00327">
    <property type="entry name" value="VWA"/>
    <property type="match status" value="1"/>
</dbReference>
<reference evidence="4" key="1">
    <citation type="submission" date="2025-08" db="UniProtKB">
        <authorList>
            <consortium name="RefSeq"/>
        </authorList>
    </citation>
    <scope>IDENTIFICATION</scope>
</reference>
<feature type="region of interest" description="Disordered" evidence="1">
    <location>
        <begin position="698"/>
        <end position="717"/>
    </location>
</feature>
<dbReference type="Pfam" id="PF15057">
    <property type="entry name" value="DUF4537"/>
    <property type="match status" value="1"/>
</dbReference>
<dbReference type="OrthoDB" id="10021393at2759"/>
<feature type="region of interest" description="Disordered" evidence="1">
    <location>
        <begin position="973"/>
        <end position="1010"/>
    </location>
</feature>
<name>A0A6P8G497_CLUHA</name>
<dbReference type="InterPro" id="IPR036465">
    <property type="entry name" value="vWFA_dom_sf"/>
</dbReference>
<dbReference type="RefSeq" id="XP_031430362.1">
    <property type="nucleotide sequence ID" value="XM_031574502.2"/>
</dbReference>
<dbReference type="GeneID" id="105895018"/>
<evidence type="ECO:0000313" key="4">
    <source>
        <dbReference type="RefSeq" id="XP_031430362.1"/>
    </source>
</evidence>
<dbReference type="InterPro" id="IPR002035">
    <property type="entry name" value="VWF_A"/>
</dbReference>
<feature type="domain" description="VWFA" evidence="2">
    <location>
        <begin position="493"/>
        <end position="680"/>
    </location>
</feature>
<dbReference type="PROSITE" id="PS50234">
    <property type="entry name" value="VWFA"/>
    <property type="match status" value="1"/>
</dbReference>
<dbReference type="InterPro" id="IPR032770">
    <property type="entry name" value="DUF4537"/>
</dbReference>
<dbReference type="PANTHER" id="PTHR46785:SF1">
    <property type="entry name" value="VON WILLEBRAND FACTOR A DOMAIN-CONTAINING PROTEIN 3B"/>
    <property type="match status" value="1"/>
</dbReference>
<dbReference type="Pfam" id="PF13768">
    <property type="entry name" value="VWA_3"/>
    <property type="match status" value="2"/>
</dbReference>
<evidence type="ECO:0000313" key="3">
    <source>
        <dbReference type="Proteomes" id="UP000515152"/>
    </source>
</evidence>
<protein>
    <submittedName>
        <fullName evidence="4">von Willebrand factor A domain-containing protein 3B isoform X1</fullName>
    </submittedName>
</protein>
<dbReference type="PANTHER" id="PTHR46785">
    <property type="entry name" value="VON WILLEBRAND FACTOR A DOMAIN-CONTAINING PROTEIN 3B"/>
    <property type="match status" value="1"/>
</dbReference>
<evidence type="ECO:0000259" key="2">
    <source>
        <dbReference type="PROSITE" id="PS50234"/>
    </source>
</evidence>
<dbReference type="Proteomes" id="UP000515152">
    <property type="component" value="Chromosome 10"/>
</dbReference>
<accession>A0A6P8G497</accession>
<dbReference type="Gene3D" id="3.40.50.410">
    <property type="entry name" value="von Willebrand factor, type A domain"/>
    <property type="match status" value="1"/>
</dbReference>
<dbReference type="KEGG" id="char:105895018"/>
<dbReference type="SUPFAM" id="SSF53300">
    <property type="entry name" value="vWA-like"/>
    <property type="match status" value="1"/>
</dbReference>
<gene>
    <name evidence="4" type="primary">LOC105895018</name>
</gene>
<evidence type="ECO:0000256" key="1">
    <source>
        <dbReference type="SAM" id="MobiDB-lite"/>
    </source>
</evidence>
<feature type="compositionally biased region" description="Basic and acidic residues" evidence="1">
    <location>
        <begin position="987"/>
        <end position="1005"/>
    </location>
</feature>
<proteinExistence type="predicted"/>
<dbReference type="AlphaFoldDB" id="A0A6P8G497"/>
<keyword evidence="3" id="KW-1185">Reference proteome</keyword>
<sequence>MSSLGEMCSAGERRDAATQDHDLNTLISSTQWLRHYGLKQSKLSLSEILANISFKHSEDYVHTLGKSVSSQYGCGMFPQFTIHGTIYNLIASQHELEEICTRLESKGNLYQHRLNWLMTGSRQLFGVIQEKSVTVVVDLGSSSLITHHQQAKRTLNQVIREQVSQIDSFNIIGSGAHVNAWRQKAVDTNEKHLRSATDWLSALEPEASCQINTANALLKAMEDTMTEAVYLFVVGDFADNITDVLRMRLDGNGCPVHTVSFNAKAEKTILALKHVSFLTAGRFHAFAEISIFVDELCDSSGNKAGCEASEFSTELPGGVPPGCGVREDVYLVWREKEEALQIKNQIQGILTELFPPESKSEADSWCGCASEACLSSRQWLEEFGLKAQKLTIYDALASCAFRHSDGVVDMKSTPDKSLQSDAETGKKLINAKYCSRFVHMRWKDGSVVHVYVTAEECRQYEEKMLKALGALQRRMEWLRGGSRALFGNVLEDRVYLLLDTSESMRRHLPWLKEKAYQLIEEQLCQKQKVNMLGFGTHVTPWRDKLTEVSSQLLVSAQHWIDKLQGGGSTNTLGALAWALGDEGTQAVYLLTDGRPDQPAKDILEQVRRWSPVPVHTISFNCDDHDANSFLYGLSQQTGGRFISYFTDAQEEPTPERPYENEDLQLLKTEVEEGQKALENVLGLRAQCILLDTFHHGTSDTNQRPCHGPQLQSLQGGQREQKCKRIKSARCAAQTKSSLLRLLSSSGTTDARAPLHSSTVPKQGWLLPESLELFQSNADKQMQVLHKLGVTLDENRDKKKKKKKRKPKEFLGMSTAEWLKANSLVAKRLTILDAVAPAAIAHDAKYVPMLEKHVYSKVFNEVLHLVHISQGGTQKQTLINPLAVNLEHYKSRLSKVLQVYERRLNLIAWRALPQEEKDKFGGEPVAFREHRGALLDVLERLGWPVAQEELSALEEQIHTGHGFLQQAAELQGVAGQAARDAQSTTNSSHKETLPKNQRENPKRPLDSLRGQKVVARSEASGVYHSGIARKCLPGKRVKVDFSSGACEVVPLCDVLTVGGCGPCPPLAVADYVLVATGTEDLGDHFLPGVVIATPRRLEAADKLFTILKYSNKEVHAVRNKVIKISHTRYQATCFRLRQLQLTRNSNNLFMAKCDWLAESDQ</sequence>
<organism evidence="3 4">
    <name type="scientific">Clupea harengus</name>
    <name type="common">Atlantic herring</name>
    <dbReference type="NCBI Taxonomy" id="7950"/>
    <lineage>
        <taxon>Eukaryota</taxon>
        <taxon>Metazoa</taxon>
        <taxon>Chordata</taxon>
        <taxon>Craniata</taxon>
        <taxon>Vertebrata</taxon>
        <taxon>Euteleostomi</taxon>
        <taxon>Actinopterygii</taxon>
        <taxon>Neopterygii</taxon>
        <taxon>Teleostei</taxon>
        <taxon>Clupei</taxon>
        <taxon>Clupeiformes</taxon>
        <taxon>Clupeoidei</taxon>
        <taxon>Clupeidae</taxon>
        <taxon>Clupea</taxon>
    </lineage>
</organism>